<gene>
    <name evidence="2" type="ORF">HXX08_13880</name>
    <name evidence="3" type="ORF">OZ401_004861</name>
</gene>
<keyword evidence="5" id="KW-1185">Reference proteome</keyword>
<proteinExistence type="predicted"/>
<geneLocation type="plasmid" evidence="3 5">
    <name>unnamed1</name>
</geneLocation>
<evidence type="ECO:0000313" key="4">
    <source>
        <dbReference type="Proteomes" id="UP000521676"/>
    </source>
</evidence>
<dbReference type="EMBL" id="JACATZ010000001">
    <property type="protein sequence ID" value="NWJ46946.1"/>
    <property type="molecule type" value="Genomic_DNA"/>
</dbReference>
<keyword evidence="1" id="KW-0812">Transmembrane</keyword>
<dbReference type="EMBL" id="CP128401">
    <property type="protein sequence ID" value="WJW70057.1"/>
    <property type="molecule type" value="Genomic_DNA"/>
</dbReference>
<feature type="transmembrane region" description="Helical" evidence="1">
    <location>
        <begin position="76"/>
        <end position="98"/>
    </location>
</feature>
<keyword evidence="1" id="KW-0472">Membrane</keyword>
<keyword evidence="3" id="KW-0614">Plasmid</keyword>
<dbReference type="AlphaFoldDB" id="A0A8T7M4F4"/>
<dbReference type="Proteomes" id="UP001431572">
    <property type="component" value="Plasmid unnamed1"/>
</dbReference>
<reference evidence="2 4" key="1">
    <citation type="submission" date="2020-06" db="EMBL/GenBank/DDBJ databases">
        <title>Anoxygenic phototrophic Chloroflexota member uses a Type I reaction center.</title>
        <authorList>
            <person name="Tsuji J.M."/>
            <person name="Shaw N.A."/>
            <person name="Nagashima S."/>
            <person name="Venkiteswaran J."/>
            <person name="Schiff S.L."/>
            <person name="Hanada S."/>
            <person name="Tank M."/>
            <person name="Neufeld J.D."/>
        </authorList>
    </citation>
    <scope>NUCLEOTIDE SEQUENCE [LARGE SCALE GENOMIC DNA]</scope>
    <source>
        <strain evidence="2">L227-S17</strain>
    </source>
</reference>
<evidence type="ECO:0000313" key="2">
    <source>
        <dbReference type="EMBL" id="NWJ46946.1"/>
    </source>
</evidence>
<evidence type="ECO:0000313" key="5">
    <source>
        <dbReference type="Proteomes" id="UP001431572"/>
    </source>
</evidence>
<name>A0A8T7M4F4_9CHLR</name>
<reference evidence="3" key="2">
    <citation type="journal article" date="2024" name="Nature">
        <title>Anoxygenic phototroph of the Chloroflexota uses a type I reaction centre.</title>
        <authorList>
            <person name="Tsuji J.M."/>
            <person name="Shaw N.A."/>
            <person name="Nagashima S."/>
            <person name="Venkiteswaran J.J."/>
            <person name="Schiff S.L."/>
            <person name="Watanabe T."/>
            <person name="Fukui M."/>
            <person name="Hanada S."/>
            <person name="Tank M."/>
            <person name="Neufeld J.D."/>
        </authorList>
    </citation>
    <scope>NUCLEOTIDE SEQUENCE</scope>
    <source>
        <strain evidence="3">L227-S17</strain>
        <plasmid evidence="3 5">unnamed1</plasmid>
    </source>
</reference>
<dbReference type="Proteomes" id="UP000521676">
    <property type="component" value="Unassembled WGS sequence"/>
</dbReference>
<protein>
    <submittedName>
        <fullName evidence="2">Uncharacterized protein</fullName>
    </submittedName>
</protein>
<sequence>MTGFYRKVVGDMSAEFVDFMLFLVANLYNLLMVSIFLSRTRNLQKIEHDFGLAAVCLAIPLVAVLLYNSVTGRDLWLVGLPLPLIIFLGLEWCLDYLLKLDFRSTRWLGPYLLVYYLGLFGMIGYTFLVGKLYGFVTLATYFLNLFTSFYSYSRVRHGSSSR</sequence>
<keyword evidence="1" id="KW-1133">Transmembrane helix</keyword>
<evidence type="ECO:0000256" key="1">
    <source>
        <dbReference type="SAM" id="Phobius"/>
    </source>
</evidence>
<accession>A0A8T7M4F4</accession>
<evidence type="ECO:0000313" key="3">
    <source>
        <dbReference type="EMBL" id="WJW70057.1"/>
    </source>
</evidence>
<dbReference type="RefSeq" id="WP_341471940.1">
    <property type="nucleotide sequence ID" value="NZ_CP128401.1"/>
</dbReference>
<feature type="transmembrane region" description="Helical" evidence="1">
    <location>
        <begin position="20"/>
        <end position="38"/>
    </location>
</feature>
<organism evidence="2 4">
    <name type="scientific">Candidatus Chlorohelix allophototropha</name>
    <dbReference type="NCBI Taxonomy" id="3003348"/>
    <lineage>
        <taxon>Bacteria</taxon>
        <taxon>Bacillati</taxon>
        <taxon>Chloroflexota</taxon>
        <taxon>Chloroflexia</taxon>
        <taxon>Candidatus Chloroheliales</taxon>
        <taxon>Candidatus Chloroheliaceae</taxon>
        <taxon>Candidatus Chlorohelix</taxon>
    </lineage>
</organism>
<feature type="transmembrane region" description="Helical" evidence="1">
    <location>
        <begin position="50"/>
        <end position="70"/>
    </location>
</feature>
<feature type="transmembrane region" description="Helical" evidence="1">
    <location>
        <begin position="133"/>
        <end position="152"/>
    </location>
</feature>
<feature type="transmembrane region" description="Helical" evidence="1">
    <location>
        <begin position="110"/>
        <end position="127"/>
    </location>
</feature>